<organism evidence="2 3">
    <name type="scientific">Nocardioides mangrovicus</name>
    <dbReference type="NCBI Taxonomy" id="2478913"/>
    <lineage>
        <taxon>Bacteria</taxon>
        <taxon>Bacillati</taxon>
        <taxon>Actinomycetota</taxon>
        <taxon>Actinomycetes</taxon>
        <taxon>Propionibacteriales</taxon>
        <taxon>Nocardioidaceae</taxon>
        <taxon>Nocardioides</taxon>
    </lineage>
</organism>
<dbReference type="Pfam" id="PF06262">
    <property type="entry name" value="Zincin_1"/>
    <property type="match status" value="1"/>
</dbReference>
<keyword evidence="3" id="KW-1185">Reference proteome</keyword>
<proteinExistence type="predicted"/>
<dbReference type="EMBL" id="RDBE01000006">
    <property type="protein sequence ID" value="RLV50141.1"/>
    <property type="molecule type" value="Genomic_DNA"/>
</dbReference>
<feature type="region of interest" description="Disordered" evidence="1">
    <location>
        <begin position="1"/>
        <end position="33"/>
    </location>
</feature>
<dbReference type="OrthoDB" id="4966605at2"/>
<evidence type="ECO:0000313" key="3">
    <source>
        <dbReference type="Proteomes" id="UP000281708"/>
    </source>
</evidence>
<accession>A0A3L8P4P9</accession>
<evidence type="ECO:0000256" key="1">
    <source>
        <dbReference type="SAM" id="MobiDB-lite"/>
    </source>
</evidence>
<protein>
    <submittedName>
        <fullName evidence="2">Metallopeptidase family protein</fullName>
    </submittedName>
</protein>
<dbReference type="InterPro" id="IPR010428">
    <property type="entry name" value="Zincin_1"/>
</dbReference>
<sequence length="146" mass="15966">MVVRGIGRDRHGRGRRGPDLLPTPLAPDGVPRDRTRGEAFDALALAVLEDLEERYDGSLPPLDLAVEEIPVLPPDWSSSRVPLGSQVAPRGPDPARIVLFRRPIEHRAESRADLAAVVLAVIVEQVSELTGIAPHELHPDYPDDED</sequence>
<dbReference type="Proteomes" id="UP000281708">
    <property type="component" value="Unassembled WGS sequence"/>
</dbReference>
<dbReference type="InterPro" id="IPR038555">
    <property type="entry name" value="Zincin_1_sf"/>
</dbReference>
<dbReference type="AlphaFoldDB" id="A0A3L8P4P9"/>
<dbReference type="Gene3D" id="3.30.2010.20">
    <property type="match status" value="1"/>
</dbReference>
<name>A0A3L8P4P9_9ACTN</name>
<dbReference type="CDD" id="cd12954">
    <property type="entry name" value="MMP_TTHA0227_like_1"/>
    <property type="match status" value="1"/>
</dbReference>
<dbReference type="SUPFAM" id="SSF55486">
    <property type="entry name" value="Metalloproteases ('zincins'), catalytic domain"/>
    <property type="match status" value="1"/>
</dbReference>
<comment type="caution">
    <text evidence="2">The sequence shown here is derived from an EMBL/GenBank/DDBJ whole genome shotgun (WGS) entry which is preliminary data.</text>
</comment>
<reference evidence="2 3" key="1">
    <citation type="submission" date="2018-10" db="EMBL/GenBank/DDBJ databases">
        <title>Marmoricola sp. 4Q3S-7 whole genome shotgun sequence.</title>
        <authorList>
            <person name="Li F."/>
        </authorList>
    </citation>
    <scope>NUCLEOTIDE SEQUENCE [LARGE SCALE GENOMIC DNA]</scope>
    <source>
        <strain evidence="2 3">4Q3S-7</strain>
    </source>
</reference>
<evidence type="ECO:0000313" key="2">
    <source>
        <dbReference type="EMBL" id="RLV50141.1"/>
    </source>
</evidence>
<gene>
    <name evidence="2" type="ORF">D9V37_08455</name>
</gene>